<dbReference type="EMBL" id="DS469563">
    <property type="protein sequence ID" value="EDO42536.1"/>
    <property type="molecule type" value="Genomic_DNA"/>
</dbReference>
<evidence type="ECO:0000313" key="3">
    <source>
        <dbReference type="Proteomes" id="UP000001593"/>
    </source>
</evidence>
<dbReference type="OrthoDB" id="4062651at2759"/>
<feature type="region of interest" description="Disordered" evidence="1">
    <location>
        <begin position="42"/>
        <end position="178"/>
    </location>
</feature>
<accession>A7S154</accession>
<proteinExistence type="predicted"/>
<dbReference type="STRING" id="45351.A7S154"/>
<dbReference type="InParanoid" id="A7S154"/>
<feature type="compositionally biased region" description="Basic residues" evidence="1">
    <location>
        <begin position="43"/>
        <end position="54"/>
    </location>
</feature>
<dbReference type="AlphaFoldDB" id="A7S154"/>
<evidence type="ECO:0000256" key="1">
    <source>
        <dbReference type="SAM" id="MobiDB-lite"/>
    </source>
</evidence>
<dbReference type="KEGG" id="nve:5514416"/>
<name>A7S154_NEMVE</name>
<dbReference type="HOGENOM" id="CLU_944289_0_0_1"/>
<feature type="compositionally biased region" description="Polar residues" evidence="1">
    <location>
        <begin position="90"/>
        <end position="102"/>
    </location>
</feature>
<organism evidence="2 3">
    <name type="scientific">Nematostella vectensis</name>
    <name type="common">Starlet sea anemone</name>
    <dbReference type="NCBI Taxonomy" id="45351"/>
    <lineage>
        <taxon>Eukaryota</taxon>
        <taxon>Metazoa</taxon>
        <taxon>Cnidaria</taxon>
        <taxon>Anthozoa</taxon>
        <taxon>Hexacorallia</taxon>
        <taxon>Actiniaria</taxon>
        <taxon>Edwardsiidae</taxon>
        <taxon>Nematostella</taxon>
    </lineage>
</organism>
<protein>
    <submittedName>
        <fullName evidence="2">Uncharacterized protein</fullName>
    </submittedName>
</protein>
<reference evidence="2 3" key="1">
    <citation type="journal article" date="2007" name="Science">
        <title>Sea anemone genome reveals ancestral eumetazoan gene repertoire and genomic organization.</title>
        <authorList>
            <person name="Putnam N.H."/>
            <person name="Srivastava M."/>
            <person name="Hellsten U."/>
            <person name="Dirks B."/>
            <person name="Chapman J."/>
            <person name="Salamov A."/>
            <person name="Terry A."/>
            <person name="Shapiro H."/>
            <person name="Lindquist E."/>
            <person name="Kapitonov V.V."/>
            <person name="Jurka J."/>
            <person name="Genikhovich G."/>
            <person name="Grigoriev I.V."/>
            <person name="Lucas S.M."/>
            <person name="Steele R.E."/>
            <person name="Finnerty J.R."/>
            <person name="Technau U."/>
            <person name="Martindale M.Q."/>
            <person name="Rokhsar D.S."/>
        </authorList>
    </citation>
    <scope>NUCLEOTIDE SEQUENCE [LARGE SCALE GENOMIC DNA]</scope>
    <source>
        <strain evidence="3">CH2 X CH6</strain>
    </source>
</reference>
<evidence type="ECO:0000313" key="2">
    <source>
        <dbReference type="EMBL" id="EDO42536.1"/>
    </source>
</evidence>
<feature type="compositionally biased region" description="Basic and acidic residues" evidence="1">
    <location>
        <begin position="69"/>
        <end position="79"/>
    </location>
</feature>
<keyword evidence="3" id="KW-1185">Reference proteome</keyword>
<sequence>MTAEEDEDFKKMRLRHHKEREELEQRQEKELVVFRTRIEARNPKFRPARQKQARKSVPAIHQGIVPRQKSADELVDHSKHNGYASEHAPSGQQPQPKRTFSNTDKEIEQLVQFESNAKKALANATPGMQPKLDPKLSLNQIKESQSKRDMVPRDGISPTLQKRPTPPPQTAPQGSNYTATYNSVKQTSSAAVTSTGAYMNTTGWTGGAGGVAAAAGGGGSYPPEHAGTAWGAPPDPSSGWIVGDAQWRNAHPGQFVPIISQPFTGAGITTSQFVPSMTQAATQKQPVTQQQLPHR</sequence>
<dbReference type="Proteomes" id="UP000001593">
    <property type="component" value="Unassembled WGS sequence"/>
</dbReference>
<gene>
    <name evidence="2" type="ORF">NEMVEDRAFT_v1g205199</name>
</gene>